<evidence type="ECO:0000256" key="9">
    <source>
        <dbReference type="ARBA" id="ARBA00023136"/>
    </source>
</evidence>
<dbReference type="Proteomes" id="UP001158986">
    <property type="component" value="Unassembled WGS sequence"/>
</dbReference>
<comment type="subcellular location">
    <subcellularLocation>
        <location evidence="1">Endoplasmic reticulum membrane</location>
        <topology evidence="1">Multi-pass membrane protein</topology>
    </subcellularLocation>
</comment>
<accession>A0AAU9LBS3</accession>
<feature type="transmembrane region" description="Helical" evidence="10">
    <location>
        <begin position="507"/>
        <end position="526"/>
    </location>
</feature>
<feature type="transmembrane region" description="Helical" evidence="10">
    <location>
        <begin position="351"/>
        <end position="370"/>
    </location>
</feature>
<feature type="transmembrane region" description="Helical" evidence="10">
    <location>
        <begin position="52"/>
        <end position="74"/>
    </location>
</feature>
<evidence type="ECO:0000256" key="7">
    <source>
        <dbReference type="ARBA" id="ARBA00022824"/>
    </source>
</evidence>
<keyword evidence="8 10" id="KW-1133">Transmembrane helix</keyword>
<evidence type="ECO:0000256" key="5">
    <source>
        <dbReference type="ARBA" id="ARBA00022692"/>
    </source>
</evidence>
<evidence type="ECO:0000256" key="1">
    <source>
        <dbReference type="ARBA" id="ARBA00004477"/>
    </source>
</evidence>
<dbReference type="GO" id="GO:0004168">
    <property type="term" value="F:dolichol kinase activity"/>
    <property type="evidence" value="ECO:0007669"/>
    <property type="project" value="UniProtKB-EC"/>
</dbReference>
<proteinExistence type="inferred from homology"/>
<dbReference type="InterPro" id="IPR032974">
    <property type="entry name" value="Polypren_kinase"/>
</dbReference>
<dbReference type="Proteomes" id="UP001160483">
    <property type="component" value="Unassembled WGS sequence"/>
</dbReference>
<feature type="transmembrane region" description="Helical" evidence="10">
    <location>
        <begin position="382"/>
        <end position="406"/>
    </location>
</feature>
<dbReference type="PANTHER" id="PTHR13205:SF15">
    <property type="entry name" value="DOLICHOL KINASE"/>
    <property type="match status" value="1"/>
</dbReference>
<evidence type="ECO:0000313" key="12">
    <source>
        <dbReference type="EMBL" id="CAH0520916.1"/>
    </source>
</evidence>
<evidence type="ECO:0000256" key="2">
    <source>
        <dbReference type="ARBA" id="ARBA00010794"/>
    </source>
</evidence>
<reference evidence="11 13" key="1">
    <citation type="submission" date="2021-11" db="EMBL/GenBank/DDBJ databases">
        <authorList>
            <person name="Islam A."/>
            <person name="Islam S."/>
            <person name="Flora M.S."/>
            <person name="Rahman M."/>
            <person name="Ziaur R.M."/>
            <person name="Epstein J.H."/>
            <person name="Hassan M."/>
            <person name="Klassen M."/>
            <person name="Woodard K."/>
            <person name="Webb A."/>
            <person name="Webby R.J."/>
            <person name="El Zowalaty M.E."/>
        </authorList>
    </citation>
    <scope>NUCLEOTIDE SEQUENCE</scope>
    <source>
        <strain evidence="12">Pbs1</strain>
        <strain evidence="11">Pbs3</strain>
    </source>
</reference>
<keyword evidence="4" id="KW-0808">Transferase</keyword>
<feature type="transmembrane region" description="Helical" evidence="10">
    <location>
        <begin position="178"/>
        <end position="196"/>
    </location>
</feature>
<comment type="similarity">
    <text evidence="2">Belongs to the polyprenol kinase family.</text>
</comment>
<feature type="transmembrane region" description="Helical" evidence="10">
    <location>
        <begin position="447"/>
        <end position="466"/>
    </location>
</feature>
<evidence type="ECO:0000256" key="4">
    <source>
        <dbReference type="ARBA" id="ARBA00022679"/>
    </source>
</evidence>
<evidence type="ECO:0000256" key="6">
    <source>
        <dbReference type="ARBA" id="ARBA00022777"/>
    </source>
</evidence>
<dbReference type="EMBL" id="CAKLCB010000373">
    <property type="protein sequence ID" value="CAH0520916.1"/>
    <property type="molecule type" value="Genomic_DNA"/>
</dbReference>
<feature type="transmembrane region" description="Helical" evidence="10">
    <location>
        <begin position="124"/>
        <end position="145"/>
    </location>
</feature>
<evidence type="ECO:0000256" key="8">
    <source>
        <dbReference type="ARBA" id="ARBA00022989"/>
    </source>
</evidence>
<feature type="transmembrane region" description="Helical" evidence="10">
    <location>
        <begin position="472"/>
        <end position="495"/>
    </location>
</feature>
<evidence type="ECO:0000313" key="11">
    <source>
        <dbReference type="EMBL" id="CAH0482598.1"/>
    </source>
</evidence>
<dbReference type="GO" id="GO:0043048">
    <property type="term" value="P:dolichyl monophosphate biosynthetic process"/>
    <property type="evidence" value="ECO:0007669"/>
    <property type="project" value="TreeGrafter"/>
</dbReference>
<feature type="transmembrane region" description="Helical" evidence="10">
    <location>
        <begin position="94"/>
        <end position="112"/>
    </location>
</feature>
<evidence type="ECO:0000256" key="3">
    <source>
        <dbReference type="ARBA" id="ARBA00012132"/>
    </source>
</evidence>
<dbReference type="PANTHER" id="PTHR13205">
    <property type="entry name" value="TRANSMEMBRANE PROTEIN 15-RELATED"/>
    <property type="match status" value="1"/>
</dbReference>
<protein>
    <recommendedName>
        <fullName evidence="3">dolichol kinase</fullName>
        <ecNumber evidence="3">2.7.1.108</ecNumber>
    </recommendedName>
</protein>
<evidence type="ECO:0000256" key="10">
    <source>
        <dbReference type="SAM" id="Phobius"/>
    </source>
</evidence>
<feature type="transmembrane region" description="Helical" evidence="10">
    <location>
        <begin position="299"/>
        <end position="320"/>
    </location>
</feature>
<feature type="transmembrane region" description="Helical" evidence="10">
    <location>
        <begin position="151"/>
        <end position="171"/>
    </location>
</feature>
<keyword evidence="9 10" id="KW-0472">Membrane</keyword>
<gene>
    <name evidence="12" type="ORF">PBS001_LOCUS7378</name>
    <name evidence="11" type="ORF">PBS003_LOCUS9183</name>
</gene>
<dbReference type="AlphaFoldDB" id="A0AAU9LBS3"/>
<keyword evidence="6" id="KW-0418">Kinase</keyword>
<evidence type="ECO:0000313" key="13">
    <source>
        <dbReference type="Proteomes" id="UP001158986"/>
    </source>
</evidence>
<keyword evidence="5 10" id="KW-0812">Transmembrane</keyword>
<keyword evidence="7" id="KW-0256">Endoplasmic reticulum</keyword>
<feature type="transmembrane region" description="Helical" evidence="10">
    <location>
        <begin position="538"/>
        <end position="557"/>
    </location>
</feature>
<organism evidence="11 14">
    <name type="scientific">Peronospora belbahrii</name>
    <dbReference type="NCBI Taxonomy" id="622444"/>
    <lineage>
        <taxon>Eukaryota</taxon>
        <taxon>Sar</taxon>
        <taxon>Stramenopiles</taxon>
        <taxon>Oomycota</taxon>
        <taxon>Peronosporomycetes</taxon>
        <taxon>Peronosporales</taxon>
        <taxon>Peronosporaceae</taxon>
        <taxon>Peronospora</taxon>
    </lineage>
</organism>
<keyword evidence="13" id="KW-1185">Reference proteome</keyword>
<evidence type="ECO:0000313" key="14">
    <source>
        <dbReference type="Proteomes" id="UP001160483"/>
    </source>
</evidence>
<dbReference type="GO" id="GO:0005789">
    <property type="term" value="C:endoplasmic reticulum membrane"/>
    <property type="evidence" value="ECO:0007669"/>
    <property type="project" value="UniProtKB-SubCell"/>
</dbReference>
<feature type="transmembrane region" description="Helical" evidence="10">
    <location>
        <begin position="256"/>
        <end position="279"/>
    </location>
</feature>
<dbReference type="EMBL" id="CAKKTJ010000335">
    <property type="protein sequence ID" value="CAH0482598.1"/>
    <property type="molecule type" value="Genomic_DNA"/>
</dbReference>
<sequence>MTRKAAYERHRAQAAETLVLSLTAGWITCLLKKNEHLQEKAEEMLLLAEQRLPMLHAIFVLHIMGLSAVLWSFFWQQSLSKSITALSRQERDVGLVMGCVLLPLVLFSRLLADIYQEEHFSSFTFFYAWTSISVGVSVLLKVAVFGSVTSLSVSIFVDMVLLPVLFGLLIPVEAEWRFLLATGGRVFVAVVLMTGFKLLPQSFTVGEALLVSEGIGLCWYDLVLATMYKLSECDVVDLQPNVLHPWHIIDIDRPDYVTALQVGMLGSLLVCVALIPYFWSYGTPAPTIVAQPLPVKGSVGFVLTAAIAVCGVVYPWSCFLLHTWNPFAWLLDFLLESNSVSVLLPPRLKLIGYWAICLVVLIPLLAFISNRFALRRIIARKLFHLLAVLMLGPASFIDVSILSLSYGVALSIFVLMECARAVALPPFGQSVAVFMRSFIDHREAGHVILTHSYLLLGCALPLWLAPSSSRRSALVVNAGVLALGVGDAMGAMVGSRIGKRKLFGSKTVEGSAAMFISMMLASMPLHDYHLRFFYNGEHVQLMLLIAATMLTTILEAATAQIDNLVLPLYFYIVCNLVNCHRG</sequence>
<comment type="caution">
    <text evidence="11">The sequence shown here is derived from an EMBL/GenBank/DDBJ whole genome shotgun (WGS) entry which is preliminary data.</text>
</comment>
<name>A0AAU9LBS3_9STRA</name>
<dbReference type="EC" id="2.7.1.108" evidence="3"/>